<protein>
    <recommendedName>
        <fullName evidence="3">Neurotransmitter-gated ion-channel transmembrane domain-containing protein</fullName>
    </recommendedName>
</protein>
<dbReference type="SUPFAM" id="SSF90112">
    <property type="entry name" value="Neurotransmitter-gated ion-channel transmembrane pore"/>
    <property type="match status" value="1"/>
</dbReference>
<evidence type="ECO:0000313" key="4">
    <source>
        <dbReference type="EMBL" id="CAD7660323.1"/>
    </source>
</evidence>
<dbReference type="EMBL" id="OC934743">
    <property type="protein sequence ID" value="CAD7660323.1"/>
    <property type="molecule type" value="Genomic_DNA"/>
</dbReference>
<dbReference type="EMBL" id="CAJPVJ010019918">
    <property type="protein sequence ID" value="CAG2177461.1"/>
    <property type="molecule type" value="Genomic_DNA"/>
</dbReference>
<dbReference type="Proteomes" id="UP000728032">
    <property type="component" value="Unassembled WGS sequence"/>
</dbReference>
<evidence type="ECO:0000256" key="2">
    <source>
        <dbReference type="SAM" id="Phobius"/>
    </source>
</evidence>
<name>A0A7R9QVT2_9ACAR</name>
<organism evidence="4">
    <name type="scientific">Oppiella nova</name>
    <dbReference type="NCBI Taxonomy" id="334625"/>
    <lineage>
        <taxon>Eukaryota</taxon>
        <taxon>Metazoa</taxon>
        <taxon>Ecdysozoa</taxon>
        <taxon>Arthropoda</taxon>
        <taxon>Chelicerata</taxon>
        <taxon>Arachnida</taxon>
        <taxon>Acari</taxon>
        <taxon>Acariformes</taxon>
        <taxon>Sarcoptiformes</taxon>
        <taxon>Oribatida</taxon>
        <taxon>Brachypylina</taxon>
        <taxon>Oppioidea</taxon>
        <taxon>Oppiidae</taxon>
        <taxon>Oppiella</taxon>
    </lineage>
</organism>
<feature type="non-terminal residue" evidence="4">
    <location>
        <position position="1"/>
    </location>
</feature>
<dbReference type="GO" id="GO:0016020">
    <property type="term" value="C:membrane"/>
    <property type="evidence" value="ECO:0007669"/>
    <property type="project" value="InterPro"/>
</dbReference>
<dbReference type="AlphaFoldDB" id="A0A7R9QVT2"/>
<keyword evidence="5" id="KW-1185">Reference proteome</keyword>
<evidence type="ECO:0000313" key="5">
    <source>
        <dbReference type="Proteomes" id="UP000728032"/>
    </source>
</evidence>
<feature type="domain" description="Neurotransmitter-gated ion-channel transmembrane" evidence="3">
    <location>
        <begin position="3"/>
        <end position="259"/>
    </location>
</feature>
<dbReference type="GO" id="GO:0006811">
    <property type="term" value="P:monoatomic ion transport"/>
    <property type="evidence" value="ECO:0007669"/>
    <property type="project" value="InterPro"/>
</dbReference>
<gene>
    <name evidence="4" type="ORF">ONB1V03_LOCUS16893</name>
</gene>
<dbReference type="InterPro" id="IPR006029">
    <property type="entry name" value="Neurotrans-gated_channel_TM"/>
</dbReference>
<dbReference type="OrthoDB" id="6432620at2759"/>
<keyword evidence="2" id="KW-1133">Transmembrane helix</keyword>
<feature type="transmembrane region" description="Helical" evidence="2">
    <location>
        <begin position="245"/>
        <end position="267"/>
    </location>
</feature>
<evidence type="ECO:0000256" key="1">
    <source>
        <dbReference type="SAM" id="MobiDB-lite"/>
    </source>
</evidence>
<proteinExistence type="predicted"/>
<evidence type="ECO:0000259" key="3">
    <source>
        <dbReference type="Pfam" id="PF02932"/>
    </source>
</evidence>
<reference evidence="4" key="1">
    <citation type="submission" date="2020-11" db="EMBL/GenBank/DDBJ databases">
        <authorList>
            <person name="Tran Van P."/>
        </authorList>
    </citation>
    <scope>NUCLEOTIDE SEQUENCE</scope>
</reference>
<keyword evidence="2" id="KW-0472">Membrane</keyword>
<dbReference type="Gene3D" id="1.20.58.390">
    <property type="entry name" value="Neurotransmitter-gated ion-channel transmembrane domain"/>
    <property type="match status" value="1"/>
</dbReference>
<accession>A0A7R9QVT2</accession>
<dbReference type="Pfam" id="PF02932">
    <property type="entry name" value="Neur_chan_memb"/>
    <property type="match status" value="1"/>
</dbReference>
<feature type="region of interest" description="Disordered" evidence="1">
    <location>
        <begin position="173"/>
        <end position="205"/>
    </location>
</feature>
<feature type="compositionally biased region" description="Polar residues" evidence="1">
    <location>
        <begin position="193"/>
        <end position="205"/>
    </location>
</feature>
<dbReference type="InterPro" id="IPR038050">
    <property type="entry name" value="Neuro_actylchol_rec"/>
</dbReference>
<sequence>MGITSVSIIMTVIVLNFHYRGPIKKEMPDWLKRLILNKQIYNQYYKNNQNSHIKGQNQSSSTWNTTSSSCPYSSHLYNTYSTYNSAKHSSQSSQLRPQLIRTATDALLREIVNERPVSYVDDHHIDTTLDCEVNPTLHTIGHRLMCDNIANNLSNSSNSANIGNQHIIRGMKSKVRRPTRPTRPTQATDHTKANTTETSPEMANQSSYEELTQILNYLLWRQEIEDNYNRMVHEWRLLALVIDKVLFWVFFVITLLSSLSFLVIIPIQRRGFPF</sequence>
<keyword evidence="2" id="KW-0812">Transmembrane</keyword>
<dbReference type="InterPro" id="IPR036719">
    <property type="entry name" value="Neuro-gated_channel_TM_sf"/>
</dbReference>